<dbReference type="InterPro" id="IPR039558">
    <property type="entry name" value="TPA1/OFD1_N"/>
</dbReference>
<dbReference type="Gene3D" id="2.60.120.620">
    <property type="entry name" value="q2cbj1_9rhob like domain"/>
    <property type="match status" value="1"/>
</dbReference>
<sequence>MIVELRSPIYRSALEELTKLSLENHFLQFNFSRYNSGERGAIHTDPPFASLVQIFYFNEEWNREWGGCLRILKDENPQSVFQDILPLLGSSIIILPSENS</sequence>
<name>A0A8J7IUB5_9NOST</name>
<evidence type="ECO:0000313" key="2">
    <source>
        <dbReference type="EMBL" id="MBH8577772.1"/>
    </source>
</evidence>
<accession>A0A8J7IUB5</accession>
<reference evidence="2 3" key="1">
    <citation type="journal article" date="2021" name="Int. J. Syst. Evol. Microbiol.">
        <title>Amazonocrinis nigriterrae gen. nov., sp. nov., Atlanticothrix silvestris gen. nov., sp. nov. and Dendronalium phyllosphericum gen. nov., sp. nov., nostocacean cyanobacteria from Brazilian environments.</title>
        <authorList>
            <person name="Alvarenga D.O."/>
            <person name="Andreote A.P.D."/>
            <person name="Branco L.H.Z."/>
            <person name="Delbaje E."/>
            <person name="Cruz R.B."/>
            <person name="Varani A.M."/>
            <person name="Fiore M.F."/>
        </authorList>
    </citation>
    <scope>NUCLEOTIDE SEQUENCE [LARGE SCALE GENOMIC DNA]</scope>
    <source>
        <strain evidence="2 3">CENA369</strain>
    </source>
</reference>
<organism evidence="2 3">
    <name type="scientific">Dendronalium phyllosphericum CENA369</name>
    <dbReference type="NCBI Taxonomy" id="1725256"/>
    <lineage>
        <taxon>Bacteria</taxon>
        <taxon>Bacillati</taxon>
        <taxon>Cyanobacteriota</taxon>
        <taxon>Cyanophyceae</taxon>
        <taxon>Nostocales</taxon>
        <taxon>Nostocaceae</taxon>
        <taxon>Dendronalium</taxon>
        <taxon>Dendronalium phyllosphericum</taxon>
    </lineage>
</organism>
<evidence type="ECO:0000313" key="3">
    <source>
        <dbReference type="Proteomes" id="UP000662314"/>
    </source>
</evidence>
<feature type="domain" description="Prolyl 3,4-dihydroxylase TPA1/OFD1 N-terminal" evidence="1">
    <location>
        <begin position="30"/>
        <end position="92"/>
    </location>
</feature>
<protein>
    <recommendedName>
        <fullName evidence="1">Prolyl 3,4-dihydroxylase TPA1/OFD1 N-terminal domain-containing protein</fullName>
    </recommendedName>
</protein>
<proteinExistence type="predicted"/>
<dbReference type="EMBL" id="JAECZA010000292">
    <property type="protein sequence ID" value="MBH8577772.1"/>
    <property type="molecule type" value="Genomic_DNA"/>
</dbReference>
<comment type="caution">
    <text evidence="2">The sequence shown here is derived from an EMBL/GenBank/DDBJ whole genome shotgun (WGS) entry which is preliminary data.</text>
</comment>
<keyword evidence="3" id="KW-1185">Reference proteome</keyword>
<gene>
    <name evidence="2" type="ORF">I8752_33370</name>
</gene>
<dbReference type="Pfam" id="PF13661">
    <property type="entry name" value="2OG-FeII_Oxy_4"/>
    <property type="match status" value="1"/>
</dbReference>
<evidence type="ECO:0000259" key="1">
    <source>
        <dbReference type="Pfam" id="PF13661"/>
    </source>
</evidence>
<dbReference type="RefSeq" id="WP_214436462.1">
    <property type="nucleotide sequence ID" value="NZ_CAWPUQ010000228.1"/>
</dbReference>
<dbReference type="Proteomes" id="UP000662314">
    <property type="component" value="Unassembled WGS sequence"/>
</dbReference>
<dbReference type="AlphaFoldDB" id="A0A8J7IUB5"/>